<evidence type="ECO:0000313" key="3">
    <source>
        <dbReference type="Proteomes" id="UP000002489"/>
    </source>
</evidence>
<accession>A0A0D2Y4Z3</accession>
<evidence type="ECO:0000256" key="1">
    <source>
        <dbReference type="SAM" id="MobiDB-lite"/>
    </source>
</evidence>
<dbReference type="EnsemblFungi" id="FOXG_11347T0">
    <property type="protein sequence ID" value="FOXG_11347P0"/>
    <property type="gene ID" value="FOXG_11347"/>
</dbReference>
<reference evidence="3" key="1">
    <citation type="journal article" date="2012" name="Mol. Plant Microbe Interact.">
        <title>A highly conserved effector in Fusarium oxysporum is required for full virulence on Arabidopsis.</title>
        <authorList>
            <person name="Thatcher L.F."/>
            <person name="Gardiner D.M."/>
            <person name="Kazan K."/>
            <person name="Manners J."/>
        </authorList>
    </citation>
    <scope>NUCLEOTIDE SEQUENCE [LARGE SCALE GENOMIC DNA]</scope>
    <source>
        <strain evidence="3">Fo5176</strain>
    </source>
</reference>
<dbReference type="AlphaFoldDB" id="A0A0D2Y4Z3"/>
<evidence type="ECO:0000313" key="2">
    <source>
        <dbReference type="EnsemblFungi" id="FOXG_11347P0"/>
    </source>
</evidence>
<protein>
    <submittedName>
        <fullName evidence="2">Uncharacterized protein</fullName>
    </submittedName>
</protein>
<sequence length="109" mass="11969">MFRRNWIEHHDGFIIVRPRHQSRNTSRDSIDTVNTSIRESGGGNSDAAAKHVHHVPFLASLFHSYLTGLISFNNGDNHIHSTLGPTVCNEGAPESCFEMCAQVTLGGIA</sequence>
<organism evidence="2 3">
    <name type="scientific">Fusarium oxysporum (strain Fo5176)</name>
    <name type="common">Fusarium vascular wilt</name>
    <dbReference type="NCBI Taxonomy" id="660025"/>
    <lineage>
        <taxon>Eukaryota</taxon>
        <taxon>Fungi</taxon>
        <taxon>Dikarya</taxon>
        <taxon>Ascomycota</taxon>
        <taxon>Pezizomycotina</taxon>
        <taxon>Sordariomycetes</taxon>
        <taxon>Hypocreomycetidae</taxon>
        <taxon>Hypocreales</taxon>
        <taxon>Nectriaceae</taxon>
        <taxon>Fusarium</taxon>
        <taxon>Fusarium oxysporum species complex</taxon>
    </lineage>
</organism>
<name>A0A0D2Y4Z3_FUSOF</name>
<proteinExistence type="predicted"/>
<feature type="region of interest" description="Disordered" evidence="1">
    <location>
        <begin position="24"/>
        <end position="45"/>
    </location>
</feature>
<dbReference type="Proteomes" id="UP000002489">
    <property type="component" value="Unassembled WGS sequence"/>
</dbReference>
<reference evidence="2" key="2">
    <citation type="submission" date="2025-08" db="UniProtKB">
        <authorList>
            <consortium name="EnsemblFungi"/>
        </authorList>
    </citation>
    <scope>IDENTIFICATION</scope>
    <source>
        <strain evidence="2">4287 / CBS 123668 / FGSC 9935 / NRRL 34936</strain>
    </source>
</reference>